<dbReference type="InterPro" id="IPR027486">
    <property type="entry name" value="Ribosomal_uS10_dom"/>
</dbReference>
<comment type="caution">
    <text evidence="6">The sequence shown here is derived from an EMBL/GenBank/DDBJ whole genome shotgun (WGS) entry which is preliminary data.</text>
</comment>
<dbReference type="Pfam" id="PF00338">
    <property type="entry name" value="Ribosomal_S10"/>
    <property type="match status" value="1"/>
</dbReference>
<dbReference type="PANTHER" id="PTHR11700">
    <property type="entry name" value="30S RIBOSOMAL PROTEIN S10 FAMILY MEMBER"/>
    <property type="match status" value="1"/>
</dbReference>
<feature type="region of interest" description="Disordered" evidence="4">
    <location>
        <begin position="79"/>
        <end position="130"/>
    </location>
</feature>
<dbReference type="NCBIfam" id="TIGR01046">
    <property type="entry name" value="uS10_euk_arch"/>
    <property type="match status" value="1"/>
</dbReference>
<dbReference type="InterPro" id="IPR018268">
    <property type="entry name" value="Ribosomal_uS10_CS"/>
</dbReference>
<comment type="similarity">
    <text evidence="1">Belongs to the universal ribosomal protein uS10 family.</text>
</comment>
<dbReference type="InterPro" id="IPR001848">
    <property type="entry name" value="Ribosomal_uS10"/>
</dbReference>
<evidence type="ECO:0000256" key="4">
    <source>
        <dbReference type="SAM" id="MobiDB-lite"/>
    </source>
</evidence>
<gene>
    <name evidence="6" type="primary">RPS20</name>
    <name evidence="6" type="ORF">QC764_001580</name>
</gene>
<name>A0ABR0I513_9PEZI</name>
<dbReference type="Gene3D" id="3.30.70.600">
    <property type="entry name" value="Ribosomal protein S10 domain"/>
    <property type="match status" value="1"/>
</dbReference>
<evidence type="ECO:0000313" key="6">
    <source>
        <dbReference type="EMBL" id="KAK4675237.1"/>
    </source>
</evidence>
<reference evidence="6 7" key="1">
    <citation type="journal article" date="2023" name="bioRxiv">
        <title>High-quality genome assemblies of four members of thePodospora anserinaspecies complex.</title>
        <authorList>
            <person name="Ament-Velasquez S.L."/>
            <person name="Vogan A.A."/>
            <person name="Wallerman O."/>
            <person name="Hartmann F."/>
            <person name="Gautier V."/>
            <person name="Silar P."/>
            <person name="Giraud T."/>
            <person name="Johannesson H."/>
        </authorList>
    </citation>
    <scope>NUCLEOTIDE SEQUENCE [LARGE SCALE GENOMIC DNA]</scope>
    <source>
        <strain evidence="6 7">CBS 124.78</strain>
    </source>
</reference>
<dbReference type="GeneID" id="87960443"/>
<dbReference type="GO" id="GO:0005840">
    <property type="term" value="C:ribosome"/>
    <property type="evidence" value="ECO:0007669"/>
    <property type="project" value="UniProtKB-KW"/>
</dbReference>
<evidence type="ECO:0000259" key="5">
    <source>
        <dbReference type="SMART" id="SM01403"/>
    </source>
</evidence>
<protein>
    <submittedName>
        <fullName evidence="6">40S ribosomal protein S20</fullName>
    </submittedName>
</protein>
<dbReference type="InterPro" id="IPR036838">
    <property type="entry name" value="Ribosomal_uS10_dom_sf"/>
</dbReference>
<evidence type="ECO:0000256" key="2">
    <source>
        <dbReference type="ARBA" id="ARBA00022980"/>
    </source>
</evidence>
<keyword evidence="2 6" id="KW-0689">Ribosomal protein</keyword>
<feature type="compositionally biased region" description="Basic and acidic residues" evidence="4">
    <location>
        <begin position="120"/>
        <end position="129"/>
    </location>
</feature>
<dbReference type="HAMAP" id="MF_00508">
    <property type="entry name" value="Ribosomal_uS10"/>
    <property type="match status" value="1"/>
</dbReference>
<proteinExistence type="inferred from homology"/>
<dbReference type="PRINTS" id="PR00971">
    <property type="entry name" value="RIBOSOMALS10"/>
</dbReference>
<keyword evidence="3" id="KW-0687">Ribonucleoprotein</keyword>
<sequence>MLVQCSSKDRPATFYLCIQLNVAVYAPYKQQLPLQRSTTQTPNVSLTEGQATDGPTITELAALATSVPAITSHSHKLARACPATPTRAQSTKITQNSRQKEKFVKFSLPHRQSSRNRLHHVTETHRRSSLEGTFQPNLSSIANRNPPKPNTAKMSGYNKEKEFGEAPKVHKIRITLSSRKVQALEKVCSELLERAKSKDLKAKGPVRLPTKTLKIMTRKTPCGEGSKTWDLYEMRIHKRLIDLTAPTEVVKQIIINIEAGVEVEVTIAA</sequence>
<dbReference type="InterPro" id="IPR005729">
    <property type="entry name" value="Ribosomal_uS10_euk/arc"/>
</dbReference>
<evidence type="ECO:0000256" key="1">
    <source>
        <dbReference type="ARBA" id="ARBA00007102"/>
    </source>
</evidence>
<evidence type="ECO:0000256" key="3">
    <source>
        <dbReference type="ARBA" id="ARBA00023274"/>
    </source>
</evidence>
<organism evidence="6 7">
    <name type="scientific">Podospora pseudoanserina</name>
    <dbReference type="NCBI Taxonomy" id="2609844"/>
    <lineage>
        <taxon>Eukaryota</taxon>
        <taxon>Fungi</taxon>
        <taxon>Dikarya</taxon>
        <taxon>Ascomycota</taxon>
        <taxon>Pezizomycotina</taxon>
        <taxon>Sordariomycetes</taxon>
        <taxon>Sordariomycetidae</taxon>
        <taxon>Sordariales</taxon>
        <taxon>Podosporaceae</taxon>
        <taxon>Podospora</taxon>
    </lineage>
</organism>
<dbReference type="RefSeq" id="XP_062798707.1">
    <property type="nucleotide sequence ID" value="XM_062939974.1"/>
</dbReference>
<dbReference type="SMART" id="SM01403">
    <property type="entry name" value="Ribosomal_S10"/>
    <property type="match status" value="1"/>
</dbReference>
<dbReference type="Proteomes" id="UP001323617">
    <property type="component" value="Unassembled WGS sequence"/>
</dbReference>
<keyword evidence="7" id="KW-1185">Reference proteome</keyword>
<dbReference type="SUPFAM" id="SSF54999">
    <property type="entry name" value="Ribosomal protein S10"/>
    <property type="match status" value="1"/>
</dbReference>
<dbReference type="PROSITE" id="PS00361">
    <property type="entry name" value="RIBOSOMAL_S10"/>
    <property type="match status" value="1"/>
</dbReference>
<accession>A0ABR0I513</accession>
<dbReference type="EMBL" id="JAFFHC010000005">
    <property type="protein sequence ID" value="KAK4675237.1"/>
    <property type="molecule type" value="Genomic_DNA"/>
</dbReference>
<feature type="domain" description="Small ribosomal subunit protein uS10" evidence="5">
    <location>
        <begin position="173"/>
        <end position="266"/>
    </location>
</feature>
<feature type="compositionally biased region" description="Polar residues" evidence="4">
    <location>
        <begin position="86"/>
        <end position="97"/>
    </location>
</feature>
<evidence type="ECO:0000313" key="7">
    <source>
        <dbReference type="Proteomes" id="UP001323617"/>
    </source>
</evidence>